<accession>A0ABM1Z3Y1</accession>
<dbReference type="EnsemblMetazoa" id="AALFPA23_014841.R21531">
    <property type="protein sequence ID" value="AALFPA23_014841.P21531"/>
    <property type="gene ID" value="AALFPA23_014841"/>
</dbReference>
<evidence type="ECO:0000256" key="2">
    <source>
        <dbReference type="ARBA" id="ARBA00005518"/>
    </source>
</evidence>
<dbReference type="CDD" id="cd03382">
    <property type="entry name" value="PAP2_dolichyldiphosphatase"/>
    <property type="match status" value="1"/>
</dbReference>
<comment type="caution">
    <text evidence="9">Lacks conserved residue(s) required for the propagation of feature annotation.</text>
</comment>
<keyword evidence="4 9" id="KW-0378">Hydrolase</keyword>
<keyword evidence="5 9" id="KW-1133">Transmembrane helix</keyword>
<dbReference type="InterPro" id="IPR036938">
    <property type="entry name" value="PAP2/HPO_sf"/>
</dbReference>
<dbReference type="SUPFAM" id="SSF48317">
    <property type="entry name" value="Acid phosphatase/Vanadium-dependent haloperoxidase"/>
    <property type="match status" value="1"/>
</dbReference>
<feature type="domain" description="Phosphatidic acid phosphatase type 2/haloperoxidase" evidence="11">
    <location>
        <begin position="134"/>
        <end position="254"/>
    </location>
</feature>
<evidence type="ECO:0000256" key="1">
    <source>
        <dbReference type="ARBA" id="ARBA00004141"/>
    </source>
</evidence>
<feature type="compositionally biased region" description="Basic residues" evidence="10">
    <location>
        <begin position="38"/>
        <end position="49"/>
    </location>
</feature>
<evidence type="ECO:0000256" key="6">
    <source>
        <dbReference type="ARBA" id="ARBA00023136"/>
    </source>
</evidence>
<feature type="transmembrane region" description="Helical" evidence="9">
    <location>
        <begin position="107"/>
        <end position="128"/>
    </location>
</feature>
<comment type="pathway">
    <text evidence="9">Protein modification; protein glycosylation.</text>
</comment>
<evidence type="ECO:0000256" key="7">
    <source>
        <dbReference type="ARBA" id="ARBA00024907"/>
    </source>
</evidence>
<evidence type="ECO:0000313" key="13">
    <source>
        <dbReference type="Proteomes" id="UP000069940"/>
    </source>
</evidence>
<evidence type="ECO:0000313" key="12">
    <source>
        <dbReference type="EnsemblMetazoa" id="AALFPA23_014841.P21531"/>
    </source>
</evidence>
<comment type="subcellular location">
    <subcellularLocation>
        <location evidence="9">Endoplasmic reticulum membrane</location>
        <topology evidence="9">Multi-pass membrane protein</topology>
    </subcellularLocation>
    <subcellularLocation>
        <location evidence="1">Membrane</location>
        <topology evidence="1">Multi-pass membrane protein</topology>
    </subcellularLocation>
</comment>
<feature type="transmembrane region" description="Helical" evidence="9">
    <location>
        <begin position="12"/>
        <end position="31"/>
    </location>
</feature>
<evidence type="ECO:0000256" key="4">
    <source>
        <dbReference type="ARBA" id="ARBA00022801"/>
    </source>
</evidence>
<feature type="transmembrane region" description="Helical" evidence="9">
    <location>
        <begin position="176"/>
        <end position="196"/>
    </location>
</feature>
<keyword evidence="9" id="KW-0256">Endoplasmic reticulum</keyword>
<protein>
    <recommendedName>
        <fullName evidence="9">Dolichyldiphosphatase</fullName>
        <ecNumber evidence="9">3.6.1.43</ecNumber>
    </recommendedName>
</protein>
<sequence>MKTNRSAVLSDPYAEPTAIIIVVVVVVFAQGKKQPAIRRRSKCQNKNKGHPATANAKRASRKKMSSPDLDSVVQQQVHYIAGYNHSDWQPITLTLVEYPKGDLLGKLLAWISLAPLGIGAGFVALILFRRDLHTIVFFIGTLFNECVNMVLKHWIQEPRPMTRSQIWTEYGMPSSHSQFMCFFTQYVLLFIFIRLHHMNNNNARMERLVRLLVLFVCSVATFLVCYGRIYLQYHSLSQVMVGAVVGLIVGTVWFSLTHWFLTPLFPMVVSWKVSELFLLRDTTLIPNILWFEYTVTRQEARARARKLVSMKSQ</sequence>
<feature type="region of interest" description="Disordered" evidence="10">
    <location>
        <begin position="38"/>
        <end position="66"/>
    </location>
</feature>
<dbReference type="Gene3D" id="1.20.144.10">
    <property type="entry name" value="Phosphatidic acid phosphatase type 2/haloperoxidase"/>
    <property type="match status" value="1"/>
</dbReference>
<dbReference type="RefSeq" id="XP_062698258.1">
    <property type="nucleotide sequence ID" value="XM_062842274.1"/>
</dbReference>
<comment type="catalytic activity">
    <reaction evidence="8 9">
        <text>a di-trans,poly-cis-dolichyl diphosphate + H2O = a di-trans,poly-cis-dolichyl phosphate + phosphate + H(+)</text>
        <dbReference type="Rhea" id="RHEA:14385"/>
        <dbReference type="Rhea" id="RHEA-COMP:19498"/>
        <dbReference type="Rhea" id="RHEA-COMP:19506"/>
        <dbReference type="ChEBI" id="CHEBI:15377"/>
        <dbReference type="ChEBI" id="CHEBI:15378"/>
        <dbReference type="ChEBI" id="CHEBI:43474"/>
        <dbReference type="ChEBI" id="CHEBI:57497"/>
        <dbReference type="ChEBI" id="CHEBI:57683"/>
        <dbReference type="EC" id="3.6.1.43"/>
    </reaction>
</comment>
<evidence type="ECO:0000256" key="5">
    <source>
        <dbReference type="ARBA" id="ARBA00022989"/>
    </source>
</evidence>
<organism evidence="12 13">
    <name type="scientific">Aedes albopictus</name>
    <name type="common">Asian tiger mosquito</name>
    <name type="synonym">Stegomyia albopicta</name>
    <dbReference type="NCBI Taxonomy" id="7160"/>
    <lineage>
        <taxon>Eukaryota</taxon>
        <taxon>Metazoa</taxon>
        <taxon>Ecdysozoa</taxon>
        <taxon>Arthropoda</taxon>
        <taxon>Hexapoda</taxon>
        <taxon>Insecta</taxon>
        <taxon>Pterygota</taxon>
        <taxon>Neoptera</taxon>
        <taxon>Endopterygota</taxon>
        <taxon>Diptera</taxon>
        <taxon>Nematocera</taxon>
        <taxon>Culicoidea</taxon>
        <taxon>Culicidae</taxon>
        <taxon>Culicinae</taxon>
        <taxon>Aedini</taxon>
        <taxon>Aedes</taxon>
        <taxon>Stegomyia</taxon>
    </lineage>
</organism>
<evidence type="ECO:0000256" key="10">
    <source>
        <dbReference type="SAM" id="MobiDB-lite"/>
    </source>
</evidence>
<evidence type="ECO:0000259" key="11">
    <source>
        <dbReference type="SMART" id="SM00014"/>
    </source>
</evidence>
<reference evidence="12" key="2">
    <citation type="submission" date="2025-05" db="UniProtKB">
        <authorList>
            <consortium name="EnsemblMetazoa"/>
        </authorList>
    </citation>
    <scope>IDENTIFICATION</scope>
    <source>
        <strain evidence="12">Foshan</strain>
    </source>
</reference>
<keyword evidence="6 9" id="KW-0472">Membrane</keyword>
<dbReference type="Proteomes" id="UP000069940">
    <property type="component" value="Unassembled WGS sequence"/>
</dbReference>
<dbReference type="InterPro" id="IPR000326">
    <property type="entry name" value="PAP2/HPO"/>
</dbReference>
<dbReference type="InterPro" id="IPR039667">
    <property type="entry name" value="Dolichyldiphosphatase_PAP2"/>
</dbReference>
<dbReference type="EC" id="3.6.1.43" evidence="9"/>
<dbReference type="PANTHER" id="PTHR11247">
    <property type="entry name" value="PALMITOYL-PROTEIN THIOESTERASE/DOLICHYLDIPHOSPHATASE 1"/>
    <property type="match status" value="1"/>
</dbReference>
<comment type="function">
    <text evidence="7 9">Required for efficient N-glycosylation. Necessary for maintaining optimal levels of dolichol-linked oligosaccharides. Hydrolyzes dolichyl pyrophosphate at a very high rate and dolichyl monophosphate at a much lower rate. Does not act on phosphatidate.</text>
</comment>
<evidence type="ECO:0000256" key="9">
    <source>
        <dbReference type="RuleBase" id="RU367078"/>
    </source>
</evidence>
<name>A0ABM1Z3Y1_AEDAL</name>
<dbReference type="SMART" id="SM00014">
    <property type="entry name" value="acidPPc"/>
    <property type="match status" value="1"/>
</dbReference>
<keyword evidence="13" id="KW-1185">Reference proteome</keyword>
<evidence type="ECO:0000256" key="3">
    <source>
        <dbReference type="ARBA" id="ARBA00022692"/>
    </source>
</evidence>
<comment type="similarity">
    <text evidence="2 9">Belongs to the dolichyldiphosphatase family.</text>
</comment>
<feature type="transmembrane region" description="Helical" evidence="9">
    <location>
        <begin position="208"/>
        <end position="227"/>
    </location>
</feature>
<dbReference type="PANTHER" id="PTHR11247:SF1">
    <property type="entry name" value="DOLICHYLDIPHOSPHATASE 1"/>
    <property type="match status" value="1"/>
</dbReference>
<feature type="transmembrane region" description="Helical" evidence="9">
    <location>
        <begin position="134"/>
        <end position="155"/>
    </location>
</feature>
<proteinExistence type="inferred from homology"/>
<feature type="transmembrane region" description="Helical" evidence="9">
    <location>
        <begin position="239"/>
        <end position="261"/>
    </location>
</feature>
<dbReference type="GeneID" id="134284054"/>
<keyword evidence="3 9" id="KW-0812">Transmembrane</keyword>
<reference evidence="13" key="1">
    <citation type="journal article" date="2015" name="Proc. Natl. Acad. Sci. U.S.A.">
        <title>Genome sequence of the Asian Tiger mosquito, Aedes albopictus, reveals insights into its biology, genetics, and evolution.</title>
        <authorList>
            <person name="Chen X.G."/>
            <person name="Jiang X."/>
            <person name="Gu J."/>
            <person name="Xu M."/>
            <person name="Wu Y."/>
            <person name="Deng Y."/>
            <person name="Zhang C."/>
            <person name="Bonizzoni M."/>
            <person name="Dermauw W."/>
            <person name="Vontas J."/>
            <person name="Armbruster P."/>
            <person name="Huang X."/>
            <person name="Yang Y."/>
            <person name="Zhang H."/>
            <person name="He W."/>
            <person name="Peng H."/>
            <person name="Liu Y."/>
            <person name="Wu K."/>
            <person name="Chen J."/>
            <person name="Lirakis M."/>
            <person name="Topalis P."/>
            <person name="Van Leeuwen T."/>
            <person name="Hall A.B."/>
            <person name="Jiang X."/>
            <person name="Thorpe C."/>
            <person name="Mueller R.L."/>
            <person name="Sun C."/>
            <person name="Waterhouse R.M."/>
            <person name="Yan G."/>
            <person name="Tu Z.J."/>
            <person name="Fang X."/>
            <person name="James A.A."/>
        </authorList>
    </citation>
    <scope>NUCLEOTIDE SEQUENCE [LARGE SCALE GENOMIC DNA]</scope>
    <source>
        <strain evidence="13">Foshan</strain>
    </source>
</reference>
<evidence type="ECO:0000256" key="8">
    <source>
        <dbReference type="ARBA" id="ARBA00047349"/>
    </source>
</evidence>
<dbReference type="Pfam" id="PF01569">
    <property type="entry name" value="PAP2"/>
    <property type="match status" value="1"/>
</dbReference>